<dbReference type="Proteomes" id="UP000029917">
    <property type="component" value="Unassembled WGS sequence"/>
</dbReference>
<evidence type="ECO:0000256" key="2">
    <source>
        <dbReference type="ARBA" id="ARBA00023125"/>
    </source>
</evidence>
<feature type="domain" description="HTH crp-type" evidence="4">
    <location>
        <begin position="155"/>
        <end position="227"/>
    </location>
</feature>
<reference evidence="5 6" key="1">
    <citation type="submission" date="2014-09" db="EMBL/GenBank/DDBJ databases">
        <authorList>
            <person name="McGinnis J.M."/>
            <person name="Wolfgang W.J."/>
        </authorList>
    </citation>
    <scope>NUCLEOTIDE SEQUENCE [LARGE SCALE GENOMIC DNA]</scope>
    <source>
        <strain evidence="5 6">HAMBI 3106</strain>
    </source>
</reference>
<dbReference type="SUPFAM" id="SSF46785">
    <property type="entry name" value="Winged helix' DNA-binding domain"/>
    <property type="match status" value="1"/>
</dbReference>
<evidence type="ECO:0000256" key="1">
    <source>
        <dbReference type="ARBA" id="ARBA00023015"/>
    </source>
</evidence>
<dbReference type="GO" id="GO:0006355">
    <property type="term" value="P:regulation of DNA-templated transcription"/>
    <property type="evidence" value="ECO:0007669"/>
    <property type="project" value="InterPro"/>
</dbReference>
<dbReference type="InterPro" id="IPR018490">
    <property type="entry name" value="cNMP-bd_dom_sf"/>
</dbReference>
<reference evidence="5 6" key="2">
    <citation type="submission" date="2014-10" db="EMBL/GenBank/DDBJ databases">
        <title>Paracoccus sanguinis sp. nov., isolated from clinical specimens of New York State patients.</title>
        <authorList>
            <person name="Mingle L.A."/>
            <person name="Cole J.A."/>
            <person name="Lapierre P."/>
            <person name="Musser K.A."/>
        </authorList>
    </citation>
    <scope>NUCLEOTIDE SEQUENCE [LARGE SCALE GENOMIC DNA]</scope>
    <source>
        <strain evidence="5 6">HAMBI 3106</strain>
    </source>
</reference>
<evidence type="ECO:0000313" key="6">
    <source>
        <dbReference type="Proteomes" id="UP000029917"/>
    </source>
</evidence>
<dbReference type="InterPro" id="IPR012318">
    <property type="entry name" value="HTH_CRP"/>
</dbReference>
<keyword evidence="3" id="KW-0804">Transcription</keyword>
<keyword evidence="1" id="KW-0805">Transcription regulation</keyword>
<evidence type="ECO:0000256" key="3">
    <source>
        <dbReference type="ARBA" id="ARBA00023163"/>
    </source>
</evidence>
<sequence>MALTEYFVRYLQRRDTLTDDDLARLRSVPTEIRSFQPGDEIVPAGPNKTRSCLILKGMAGRLHLLPGRSAQRVITALHVPGDFVDLHAFVLHGIEHSVVAVGPAEAEFIGHDELTEITENYPHLTRLLWMSTAIDAAIHRQWLVAANALRSSAHLAHLVCEIYTRLMAVGAARDYRLTLPLLQRELADILGYSSIHINRAVRDLRDRELLRWTGTDIEIIDWPGLVRLARFDPEYLDLERRRR</sequence>
<gene>
    <name evidence="5" type="ORF">IC63_08090</name>
</gene>
<organism evidence="5 6">
    <name type="scientific">Paracoccus sphaerophysae</name>
    <dbReference type="NCBI Taxonomy" id="690417"/>
    <lineage>
        <taxon>Bacteria</taxon>
        <taxon>Pseudomonadati</taxon>
        <taxon>Pseudomonadota</taxon>
        <taxon>Alphaproteobacteria</taxon>
        <taxon>Rhodobacterales</taxon>
        <taxon>Paracoccaceae</taxon>
        <taxon>Paracoccus</taxon>
    </lineage>
</organism>
<dbReference type="InterPro" id="IPR036388">
    <property type="entry name" value="WH-like_DNA-bd_sf"/>
</dbReference>
<proteinExistence type="predicted"/>
<keyword evidence="6" id="KW-1185">Reference proteome</keyword>
<keyword evidence="2" id="KW-0238">DNA-binding</keyword>
<dbReference type="CDD" id="cd00038">
    <property type="entry name" value="CAP_ED"/>
    <property type="match status" value="1"/>
</dbReference>
<dbReference type="OrthoDB" id="7584044at2"/>
<dbReference type="InterPro" id="IPR036390">
    <property type="entry name" value="WH_DNA-bd_sf"/>
</dbReference>
<evidence type="ECO:0000259" key="4">
    <source>
        <dbReference type="Pfam" id="PF13545"/>
    </source>
</evidence>
<dbReference type="InterPro" id="IPR000595">
    <property type="entry name" value="cNMP-bd_dom"/>
</dbReference>
<dbReference type="Pfam" id="PF13545">
    <property type="entry name" value="HTH_Crp_2"/>
    <property type="match status" value="1"/>
</dbReference>
<dbReference type="RefSeq" id="WP_036718748.1">
    <property type="nucleotide sequence ID" value="NZ_CALUAY010000099.1"/>
</dbReference>
<dbReference type="SUPFAM" id="SSF51206">
    <property type="entry name" value="cAMP-binding domain-like"/>
    <property type="match status" value="1"/>
</dbReference>
<dbReference type="AlphaFoldDB" id="A0A099FBL6"/>
<dbReference type="STRING" id="690417.IC63_08090"/>
<dbReference type="Gene3D" id="1.10.10.10">
    <property type="entry name" value="Winged helix-like DNA-binding domain superfamily/Winged helix DNA-binding domain"/>
    <property type="match status" value="1"/>
</dbReference>
<evidence type="ECO:0000313" key="5">
    <source>
        <dbReference type="EMBL" id="KGJ07576.1"/>
    </source>
</evidence>
<protein>
    <submittedName>
        <fullName evidence="5">Crp/Fnr family transcriptional regulator</fullName>
    </submittedName>
</protein>
<comment type="caution">
    <text evidence="5">The sequence shown here is derived from an EMBL/GenBank/DDBJ whole genome shotgun (WGS) entry which is preliminary data.</text>
</comment>
<dbReference type="EMBL" id="JRKS01000019">
    <property type="protein sequence ID" value="KGJ07576.1"/>
    <property type="molecule type" value="Genomic_DNA"/>
</dbReference>
<accession>A0A099FBL6</accession>
<dbReference type="Gene3D" id="2.60.120.10">
    <property type="entry name" value="Jelly Rolls"/>
    <property type="match status" value="1"/>
</dbReference>
<name>A0A099FBL6_9RHOB</name>
<dbReference type="GO" id="GO:0003677">
    <property type="term" value="F:DNA binding"/>
    <property type="evidence" value="ECO:0007669"/>
    <property type="project" value="UniProtKB-KW"/>
</dbReference>
<dbReference type="InterPro" id="IPR014710">
    <property type="entry name" value="RmlC-like_jellyroll"/>
</dbReference>